<reference evidence="11" key="1">
    <citation type="submission" date="2021-08" db="EMBL/GenBank/DDBJ databases">
        <title>WGS assembly of Ceratopteris richardii.</title>
        <authorList>
            <person name="Marchant D.B."/>
            <person name="Chen G."/>
            <person name="Jenkins J."/>
            <person name="Shu S."/>
            <person name="Leebens-Mack J."/>
            <person name="Grimwood J."/>
            <person name="Schmutz J."/>
            <person name="Soltis P."/>
            <person name="Soltis D."/>
            <person name="Chen Z.-H."/>
        </authorList>
    </citation>
    <scope>NUCLEOTIDE SEQUENCE</scope>
    <source>
        <strain evidence="11">Whitten #5841</strain>
        <tissue evidence="11">Leaf</tissue>
    </source>
</reference>
<keyword evidence="8" id="KW-0472">Membrane</keyword>
<keyword evidence="12" id="KW-1185">Reference proteome</keyword>
<feature type="compositionally biased region" description="Basic and acidic residues" evidence="10">
    <location>
        <begin position="103"/>
        <end position="146"/>
    </location>
</feature>
<dbReference type="GO" id="GO:0044389">
    <property type="term" value="F:ubiquitin-like protein ligase binding"/>
    <property type="evidence" value="ECO:0007669"/>
    <property type="project" value="TreeGrafter"/>
</dbReference>
<dbReference type="GO" id="GO:0005789">
    <property type="term" value="C:endoplasmic reticulum membrane"/>
    <property type="evidence" value="ECO:0007669"/>
    <property type="project" value="UniProtKB-SubCell"/>
</dbReference>
<keyword evidence="5" id="KW-0833">Ubl conjugation pathway</keyword>
<dbReference type="PANTHER" id="PTHR48176:SF1">
    <property type="entry name" value="DDRGK DOMAIN-CONTAINING PROTEIN 1"/>
    <property type="match status" value="1"/>
</dbReference>
<evidence type="ECO:0000256" key="6">
    <source>
        <dbReference type="ARBA" id="ARBA00022824"/>
    </source>
</evidence>
<evidence type="ECO:0000256" key="3">
    <source>
        <dbReference type="ARBA" id="ARBA00018218"/>
    </source>
</evidence>
<comment type="caution">
    <text evidence="11">The sequence shown here is derived from an EMBL/GenBank/DDBJ whole genome shotgun (WGS) entry which is preliminary data.</text>
</comment>
<dbReference type="EMBL" id="CM035407">
    <property type="protein sequence ID" value="KAH7442836.1"/>
    <property type="molecule type" value="Genomic_DNA"/>
</dbReference>
<sequence length="294" mass="34182">MESSMESLLVVFSSIFVLLLVPLFLLFRSRSRPIPLKNDAVVEEPSVPHHVGTRRMRRRNLDMASTSGSTSLAEEAHEEEEMEEQEFQHGYYSSKSSKKKEIKKQEKAARRQVEDASRDLQKQKQDRYAEMRRRKDEEREAEELRKEEEARLQRIKEEEAANAEFEKWKDAFTVDTEGNMEEEMKEESGGLLHDFIEYIKRHKCVQLEDLAAEFHIRTQDVIDRIITLEEAGRLSGVMDDRGKFIYISLEEMQAVADYIKSQGRVSIALLASKSNQFIDLEPKAIEGGKDEFVM</sequence>
<dbReference type="InterPro" id="IPR036388">
    <property type="entry name" value="WH-like_DNA-bd_sf"/>
</dbReference>
<comment type="subcellular location">
    <subcellularLocation>
        <location evidence="1">Endoplasmic reticulum membrane</location>
        <topology evidence="1">Single-pass membrane protein</topology>
    </subcellularLocation>
</comment>
<comment type="similarity">
    <text evidence="2">Belongs to the DDRGK1 family.</text>
</comment>
<dbReference type="InterPro" id="IPR036390">
    <property type="entry name" value="WH_DNA-bd_sf"/>
</dbReference>
<dbReference type="SUPFAM" id="SSF46785">
    <property type="entry name" value="Winged helix' DNA-binding domain"/>
    <property type="match status" value="1"/>
</dbReference>
<accession>A0A8T2V324</accession>
<dbReference type="SMART" id="SM01128">
    <property type="entry name" value="DDRGK"/>
    <property type="match status" value="1"/>
</dbReference>
<evidence type="ECO:0000256" key="2">
    <source>
        <dbReference type="ARBA" id="ARBA00009829"/>
    </source>
</evidence>
<evidence type="ECO:0000256" key="4">
    <source>
        <dbReference type="ARBA" id="ARBA00022692"/>
    </source>
</evidence>
<dbReference type="OrthoDB" id="2285710at2759"/>
<dbReference type="FunFam" id="1.10.10.10:FF:000143">
    <property type="entry name" value="DDRGK domain-containing protein 1"/>
    <property type="match status" value="1"/>
</dbReference>
<dbReference type="EMBL" id="CM035407">
    <property type="protein sequence ID" value="KAH7442837.1"/>
    <property type="molecule type" value="Genomic_DNA"/>
</dbReference>
<dbReference type="Pfam" id="PF09756">
    <property type="entry name" value="DDRGK"/>
    <property type="match status" value="1"/>
</dbReference>
<keyword evidence="7" id="KW-1133">Transmembrane helix</keyword>
<evidence type="ECO:0000313" key="11">
    <source>
        <dbReference type="EMBL" id="KAH7442837.1"/>
    </source>
</evidence>
<comment type="function">
    <text evidence="9">Substrate adapter for ufmylation, the covalent attachment of the ubiquitin-like modifier UFM1 to substrate proteins.</text>
</comment>
<organism evidence="11 12">
    <name type="scientific">Ceratopteris richardii</name>
    <name type="common">Triangle waterfern</name>
    <dbReference type="NCBI Taxonomy" id="49495"/>
    <lineage>
        <taxon>Eukaryota</taxon>
        <taxon>Viridiplantae</taxon>
        <taxon>Streptophyta</taxon>
        <taxon>Embryophyta</taxon>
        <taxon>Tracheophyta</taxon>
        <taxon>Polypodiopsida</taxon>
        <taxon>Polypodiidae</taxon>
        <taxon>Polypodiales</taxon>
        <taxon>Pteridineae</taxon>
        <taxon>Pteridaceae</taxon>
        <taxon>Parkerioideae</taxon>
        <taxon>Ceratopteris</taxon>
    </lineage>
</organism>
<protein>
    <recommendedName>
        <fullName evidence="3">DDRGK domain-containing protein 1</fullName>
    </recommendedName>
</protein>
<dbReference type="PANTHER" id="PTHR48176">
    <property type="entry name" value="DDRGK DOMAIN-CONTAINING PROTEIN 1"/>
    <property type="match status" value="1"/>
</dbReference>
<keyword evidence="6" id="KW-0256">Endoplasmic reticulum</keyword>
<dbReference type="InterPro" id="IPR019153">
    <property type="entry name" value="DDRGK_dom-contain"/>
</dbReference>
<keyword evidence="4" id="KW-0812">Transmembrane</keyword>
<evidence type="ECO:0000256" key="1">
    <source>
        <dbReference type="ARBA" id="ARBA00004389"/>
    </source>
</evidence>
<dbReference type="AlphaFoldDB" id="A0A8T2V324"/>
<dbReference type="OMA" id="EFTRECN"/>
<dbReference type="Gene3D" id="1.10.10.10">
    <property type="entry name" value="Winged helix-like DNA-binding domain superfamily/Winged helix DNA-binding domain"/>
    <property type="match status" value="1"/>
</dbReference>
<name>A0A8T2V324_CERRI</name>
<evidence type="ECO:0000256" key="5">
    <source>
        <dbReference type="ARBA" id="ARBA00022786"/>
    </source>
</evidence>
<feature type="compositionally biased region" description="Acidic residues" evidence="10">
    <location>
        <begin position="76"/>
        <end position="85"/>
    </location>
</feature>
<evidence type="ECO:0000256" key="7">
    <source>
        <dbReference type="ARBA" id="ARBA00022989"/>
    </source>
</evidence>
<dbReference type="Proteomes" id="UP000825935">
    <property type="component" value="Chromosome 2"/>
</dbReference>
<evidence type="ECO:0000256" key="9">
    <source>
        <dbReference type="ARBA" id="ARBA00023438"/>
    </source>
</evidence>
<evidence type="ECO:0000313" key="12">
    <source>
        <dbReference type="Proteomes" id="UP000825935"/>
    </source>
</evidence>
<feature type="region of interest" description="Disordered" evidence="10">
    <location>
        <begin position="46"/>
        <end position="146"/>
    </location>
</feature>
<dbReference type="InterPro" id="IPR050899">
    <property type="entry name" value="DDRGK_domain-containing"/>
</dbReference>
<feature type="compositionally biased region" description="Polar residues" evidence="10">
    <location>
        <begin position="63"/>
        <end position="72"/>
    </location>
</feature>
<evidence type="ECO:0000256" key="10">
    <source>
        <dbReference type="SAM" id="MobiDB-lite"/>
    </source>
</evidence>
<gene>
    <name evidence="11" type="ORF">KP509_02G004200</name>
</gene>
<evidence type="ECO:0000256" key="8">
    <source>
        <dbReference type="ARBA" id="ARBA00023136"/>
    </source>
</evidence>
<proteinExistence type="inferred from homology"/>